<evidence type="ECO:0000256" key="5">
    <source>
        <dbReference type="ARBA" id="ARBA00022737"/>
    </source>
</evidence>
<keyword evidence="4 8" id="KW-0812">Transmembrane</keyword>
<comment type="caution">
    <text evidence="11">The sequence shown here is derived from an EMBL/GenBank/DDBJ whole genome shotgun (WGS) entry which is preliminary data.</text>
</comment>
<dbReference type="InterPro" id="IPR044712">
    <property type="entry name" value="SLC25A32-like"/>
</dbReference>
<dbReference type="GO" id="GO:0055085">
    <property type="term" value="P:transmembrane transport"/>
    <property type="evidence" value="ECO:0007669"/>
    <property type="project" value="InterPro"/>
</dbReference>
<sequence>MSNSGSSGSSISSRDTSASHYRLHHGTASALSGASAGLVASIVTCPLDVVKTRLQAQVGPLHPSSSSSNQGKPPSGAVAIRNGIAAGAPRAGQHLAAVTAATGGSHAAIVAASTALESQYQSIPQIMRRIWIEDGFKGFYRGLGPTIFGYLPTWAIYFSVYDTCKDTLASTLHVNVGNSEFVNHIVAAMAAGAASTVCTSPLWVVKTRFMLQSAADPHGERYRHTGDAFIQIWRAEGWRGFYKGLLPSLFGVSHVAVQFPLYEQFKSWARASRRRARLAREGSDGKRSWNGLLGGGDVASGSGSAASSSAQAGGGGDEAAEDLLPSSTILVCSSTAKMIASVATYPHEVLRTKLQMQPKTSSAAAATGSVPSPAAVAGSPSSSRGFHTLGGSSNGTLPWHHLPPSAHVRRRDAGGGGAGDSANLSSSAHSQQRRPPPLSSSASSSVARGATHAFSALTGHTADAHPAPQGAGRARDVGEGGHAGSNGGGGGGGGGNGGGAGGPGQRRYTGVIQACRTIAREEGIRGFYRGMTVNLVRTVPNSALTILTYELMMRQLTGSSA</sequence>
<comment type="similarity">
    <text evidence="2 9">Belongs to the mitochondrial carrier (TC 2.A.29) family.</text>
</comment>
<reference evidence="11" key="1">
    <citation type="journal article" date="2023" name="PhytoFront">
        <title>Draft Genome Resources of Seven Strains of Tilletia horrida, Causal Agent of Kernel Smut of Rice.</title>
        <authorList>
            <person name="Khanal S."/>
            <person name="Antony Babu S."/>
            <person name="Zhou X.G."/>
        </authorList>
    </citation>
    <scope>NUCLEOTIDE SEQUENCE</scope>
    <source>
        <strain evidence="11">TX6</strain>
    </source>
</reference>
<evidence type="ECO:0000313" key="11">
    <source>
        <dbReference type="EMBL" id="KAK0543281.1"/>
    </source>
</evidence>
<keyword evidence="12" id="KW-1185">Reference proteome</keyword>
<name>A0AAN6GLK7_9BASI</name>
<feature type="compositionally biased region" description="Low complexity" evidence="10">
    <location>
        <begin position="420"/>
        <end position="430"/>
    </location>
</feature>
<evidence type="ECO:0000256" key="8">
    <source>
        <dbReference type="PROSITE-ProRule" id="PRU00282"/>
    </source>
</evidence>
<evidence type="ECO:0000256" key="2">
    <source>
        <dbReference type="ARBA" id="ARBA00006375"/>
    </source>
</evidence>
<accession>A0AAN6GLK7</accession>
<feature type="compositionally biased region" description="Low complexity" evidence="10">
    <location>
        <begin position="368"/>
        <end position="383"/>
    </location>
</feature>
<feature type="region of interest" description="Disordered" evidence="10">
    <location>
        <begin position="300"/>
        <end position="319"/>
    </location>
</feature>
<dbReference type="GO" id="GO:0006862">
    <property type="term" value="P:nucleotide transport"/>
    <property type="evidence" value="ECO:0007669"/>
    <property type="project" value="InterPro"/>
</dbReference>
<feature type="repeat" description="Solcar" evidence="8">
    <location>
        <begin position="179"/>
        <end position="268"/>
    </location>
</feature>
<keyword evidence="6" id="KW-1133">Transmembrane helix</keyword>
<organism evidence="11 12">
    <name type="scientific">Tilletia horrida</name>
    <dbReference type="NCBI Taxonomy" id="155126"/>
    <lineage>
        <taxon>Eukaryota</taxon>
        <taxon>Fungi</taxon>
        <taxon>Dikarya</taxon>
        <taxon>Basidiomycota</taxon>
        <taxon>Ustilaginomycotina</taxon>
        <taxon>Exobasidiomycetes</taxon>
        <taxon>Tilletiales</taxon>
        <taxon>Tilletiaceae</taxon>
        <taxon>Tilletia</taxon>
    </lineage>
</organism>
<evidence type="ECO:0000256" key="7">
    <source>
        <dbReference type="ARBA" id="ARBA00023136"/>
    </source>
</evidence>
<feature type="region of interest" description="Disordered" evidence="10">
    <location>
        <begin position="58"/>
        <end position="78"/>
    </location>
</feature>
<evidence type="ECO:0000256" key="6">
    <source>
        <dbReference type="ARBA" id="ARBA00022989"/>
    </source>
</evidence>
<keyword evidence="5" id="KW-0677">Repeat</keyword>
<dbReference type="PANTHER" id="PTHR45683">
    <property type="entry name" value="MITOCHONDRIAL NICOTINAMIDE ADENINE DINUCLEOTIDE TRANSPORTER 1-RELATED-RELATED"/>
    <property type="match status" value="1"/>
</dbReference>
<feature type="repeat" description="Solcar" evidence="8">
    <location>
        <begin position="24"/>
        <end position="167"/>
    </location>
</feature>
<keyword evidence="7 8" id="KW-0472">Membrane</keyword>
<evidence type="ECO:0000256" key="10">
    <source>
        <dbReference type="SAM" id="MobiDB-lite"/>
    </source>
</evidence>
<evidence type="ECO:0000256" key="3">
    <source>
        <dbReference type="ARBA" id="ARBA00022448"/>
    </source>
</evidence>
<dbReference type="InterPro" id="IPR023395">
    <property type="entry name" value="MCP_dom_sf"/>
</dbReference>
<dbReference type="Gene3D" id="1.50.40.10">
    <property type="entry name" value="Mitochondrial carrier domain"/>
    <property type="match status" value="3"/>
</dbReference>
<comment type="subcellular location">
    <subcellularLocation>
        <location evidence="1">Membrane</location>
        <topology evidence="1">Multi-pass membrane protein</topology>
    </subcellularLocation>
</comment>
<evidence type="ECO:0008006" key="13">
    <source>
        <dbReference type="Google" id="ProtNLM"/>
    </source>
</evidence>
<evidence type="ECO:0000256" key="1">
    <source>
        <dbReference type="ARBA" id="ARBA00004141"/>
    </source>
</evidence>
<dbReference type="EMBL" id="JAPDMZ010000379">
    <property type="protein sequence ID" value="KAK0543281.1"/>
    <property type="molecule type" value="Genomic_DNA"/>
</dbReference>
<feature type="compositionally biased region" description="Low complexity" evidence="10">
    <location>
        <begin position="300"/>
        <end position="311"/>
    </location>
</feature>
<dbReference type="InterPro" id="IPR018108">
    <property type="entry name" value="MCP_transmembrane"/>
</dbReference>
<keyword evidence="3 9" id="KW-0813">Transport</keyword>
<evidence type="ECO:0000256" key="4">
    <source>
        <dbReference type="ARBA" id="ARBA00022692"/>
    </source>
</evidence>
<gene>
    <name evidence="11" type="ORF">OC846_006471</name>
</gene>
<dbReference type="Proteomes" id="UP001176517">
    <property type="component" value="Unassembled WGS sequence"/>
</dbReference>
<dbReference type="GO" id="GO:0016020">
    <property type="term" value="C:membrane"/>
    <property type="evidence" value="ECO:0007669"/>
    <property type="project" value="UniProtKB-SubCell"/>
</dbReference>
<feature type="repeat" description="Solcar" evidence="8">
    <location>
        <begin position="450"/>
        <end position="555"/>
    </location>
</feature>
<protein>
    <recommendedName>
        <fullName evidence="13">Mitochondrial carrier</fullName>
    </recommendedName>
</protein>
<dbReference type="PROSITE" id="PS50920">
    <property type="entry name" value="SOLCAR"/>
    <property type="match status" value="3"/>
</dbReference>
<feature type="region of interest" description="Disordered" evidence="10">
    <location>
        <begin position="459"/>
        <end position="505"/>
    </location>
</feature>
<feature type="compositionally biased region" description="Gly residues" evidence="10">
    <location>
        <begin position="480"/>
        <end position="504"/>
    </location>
</feature>
<evidence type="ECO:0000256" key="9">
    <source>
        <dbReference type="RuleBase" id="RU000488"/>
    </source>
</evidence>
<evidence type="ECO:0000313" key="12">
    <source>
        <dbReference type="Proteomes" id="UP001176517"/>
    </source>
</evidence>
<dbReference type="Pfam" id="PF00153">
    <property type="entry name" value="Mito_carr"/>
    <property type="match status" value="5"/>
</dbReference>
<dbReference type="SUPFAM" id="SSF103506">
    <property type="entry name" value="Mitochondrial carrier"/>
    <property type="match status" value="2"/>
</dbReference>
<feature type="region of interest" description="Disordered" evidence="10">
    <location>
        <begin position="360"/>
        <end position="447"/>
    </location>
</feature>
<proteinExistence type="inferred from homology"/>
<dbReference type="AlphaFoldDB" id="A0AAN6GLK7"/>